<dbReference type="OrthoDB" id="272002at2"/>
<accession>A0A511RLY6</accession>
<dbReference type="Pfam" id="PF04191">
    <property type="entry name" value="PEMT"/>
    <property type="match status" value="1"/>
</dbReference>
<gene>
    <name evidence="6" type="ORF">ODE01S_21030</name>
</gene>
<dbReference type="AlphaFoldDB" id="A0A511RLY6"/>
<evidence type="ECO:0000256" key="4">
    <source>
        <dbReference type="ARBA" id="ARBA00023136"/>
    </source>
</evidence>
<comment type="subcellular location">
    <subcellularLocation>
        <location evidence="1">Endomembrane system</location>
        <topology evidence="1">Multi-pass membrane protein</topology>
    </subcellularLocation>
</comment>
<evidence type="ECO:0000256" key="5">
    <source>
        <dbReference type="SAM" id="Phobius"/>
    </source>
</evidence>
<sequence length="188" mass="21008">MGVVSNAVRWLVWVLFLAGGGALGVWLDLRLWPAWWHNPFWHLVSALAGIGVFRIVLTVSRVTGRWLARCGRVGELPRMETNRLVTVGPYACMRHPMHLGLMLFPLAFALVLGSPAFVLLVWPLEVLAIVLLVLLVEEREARLKFGADYAAYARRVPAFNLAPACLAKLLQDPPERPDCTSTFRLAEK</sequence>
<dbReference type="GO" id="GO:0012505">
    <property type="term" value="C:endomembrane system"/>
    <property type="evidence" value="ECO:0007669"/>
    <property type="project" value="UniProtKB-SubCell"/>
</dbReference>
<dbReference type="Gene3D" id="1.20.120.1630">
    <property type="match status" value="1"/>
</dbReference>
<reference evidence="6 7" key="1">
    <citation type="submission" date="2019-07" db="EMBL/GenBank/DDBJ databases">
        <title>Whole genome shotgun sequence of Oceanithermus desulfurans NBRC 100063.</title>
        <authorList>
            <person name="Hosoyama A."/>
            <person name="Uohara A."/>
            <person name="Ohji S."/>
            <person name="Ichikawa N."/>
        </authorList>
    </citation>
    <scope>NUCLEOTIDE SEQUENCE [LARGE SCALE GENOMIC DNA]</scope>
    <source>
        <strain evidence="6 7">NBRC 100063</strain>
    </source>
</reference>
<feature type="transmembrane region" description="Helical" evidence="5">
    <location>
        <begin position="39"/>
        <end position="57"/>
    </location>
</feature>
<evidence type="ECO:0000256" key="3">
    <source>
        <dbReference type="ARBA" id="ARBA00022989"/>
    </source>
</evidence>
<dbReference type="Proteomes" id="UP000321827">
    <property type="component" value="Unassembled WGS sequence"/>
</dbReference>
<proteinExistence type="predicted"/>
<dbReference type="EMBL" id="BJXN01000018">
    <property type="protein sequence ID" value="GEM90669.1"/>
    <property type="molecule type" value="Genomic_DNA"/>
</dbReference>
<feature type="transmembrane region" description="Helical" evidence="5">
    <location>
        <begin position="97"/>
        <end position="113"/>
    </location>
</feature>
<name>A0A511RLY6_9DEIN</name>
<protein>
    <recommendedName>
        <fullName evidence="8">Isoprenylcysteine carboxyl methyltransferase</fullName>
    </recommendedName>
</protein>
<evidence type="ECO:0000313" key="7">
    <source>
        <dbReference type="Proteomes" id="UP000321827"/>
    </source>
</evidence>
<feature type="transmembrane region" description="Helical" evidence="5">
    <location>
        <begin position="7"/>
        <end position="27"/>
    </location>
</feature>
<organism evidence="6 7">
    <name type="scientific">Oceanithermus desulfurans NBRC 100063</name>
    <dbReference type="NCBI Taxonomy" id="1227550"/>
    <lineage>
        <taxon>Bacteria</taxon>
        <taxon>Thermotogati</taxon>
        <taxon>Deinococcota</taxon>
        <taxon>Deinococci</taxon>
        <taxon>Thermales</taxon>
        <taxon>Thermaceae</taxon>
        <taxon>Oceanithermus</taxon>
    </lineage>
</organism>
<keyword evidence="4 5" id="KW-0472">Membrane</keyword>
<keyword evidence="2 5" id="KW-0812">Transmembrane</keyword>
<keyword evidence="3 5" id="KW-1133">Transmembrane helix</keyword>
<dbReference type="InterPro" id="IPR007318">
    <property type="entry name" value="Phopholipid_MeTrfase"/>
</dbReference>
<evidence type="ECO:0008006" key="8">
    <source>
        <dbReference type="Google" id="ProtNLM"/>
    </source>
</evidence>
<evidence type="ECO:0000313" key="6">
    <source>
        <dbReference type="EMBL" id="GEM90669.1"/>
    </source>
</evidence>
<evidence type="ECO:0000256" key="1">
    <source>
        <dbReference type="ARBA" id="ARBA00004127"/>
    </source>
</evidence>
<evidence type="ECO:0000256" key="2">
    <source>
        <dbReference type="ARBA" id="ARBA00022692"/>
    </source>
</evidence>
<comment type="caution">
    <text evidence="6">The sequence shown here is derived from an EMBL/GenBank/DDBJ whole genome shotgun (WGS) entry which is preliminary data.</text>
</comment>